<evidence type="ECO:0000313" key="2">
    <source>
        <dbReference type="Proteomes" id="UP000634136"/>
    </source>
</evidence>
<accession>A0A834WFP4</accession>
<proteinExistence type="predicted"/>
<name>A0A834WFP4_9FABA</name>
<reference evidence="1" key="1">
    <citation type="submission" date="2020-09" db="EMBL/GenBank/DDBJ databases">
        <title>Genome-Enabled Discovery of Anthraquinone Biosynthesis in Senna tora.</title>
        <authorList>
            <person name="Kang S.-H."/>
            <person name="Pandey R.P."/>
            <person name="Lee C.-M."/>
            <person name="Sim J.-S."/>
            <person name="Jeong J.-T."/>
            <person name="Choi B.-S."/>
            <person name="Jung M."/>
            <person name="Ginzburg D."/>
            <person name="Zhao K."/>
            <person name="Won S.Y."/>
            <person name="Oh T.-J."/>
            <person name="Yu Y."/>
            <person name="Kim N.-H."/>
            <person name="Lee O.R."/>
            <person name="Lee T.-H."/>
            <person name="Bashyal P."/>
            <person name="Kim T.-S."/>
            <person name="Lee W.-H."/>
            <person name="Kawkins C."/>
            <person name="Kim C.-K."/>
            <person name="Kim J.S."/>
            <person name="Ahn B.O."/>
            <person name="Rhee S.Y."/>
            <person name="Sohng J.K."/>
        </authorList>
    </citation>
    <scope>NUCLEOTIDE SEQUENCE</scope>
    <source>
        <tissue evidence="1">Leaf</tissue>
    </source>
</reference>
<organism evidence="1 2">
    <name type="scientific">Senna tora</name>
    <dbReference type="NCBI Taxonomy" id="362788"/>
    <lineage>
        <taxon>Eukaryota</taxon>
        <taxon>Viridiplantae</taxon>
        <taxon>Streptophyta</taxon>
        <taxon>Embryophyta</taxon>
        <taxon>Tracheophyta</taxon>
        <taxon>Spermatophyta</taxon>
        <taxon>Magnoliopsida</taxon>
        <taxon>eudicotyledons</taxon>
        <taxon>Gunneridae</taxon>
        <taxon>Pentapetalae</taxon>
        <taxon>rosids</taxon>
        <taxon>fabids</taxon>
        <taxon>Fabales</taxon>
        <taxon>Fabaceae</taxon>
        <taxon>Caesalpinioideae</taxon>
        <taxon>Cassia clade</taxon>
        <taxon>Senna</taxon>
    </lineage>
</organism>
<protein>
    <submittedName>
        <fullName evidence="1">Uncharacterized protein</fullName>
    </submittedName>
</protein>
<evidence type="ECO:0000313" key="1">
    <source>
        <dbReference type="EMBL" id="KAF7821600.1"/>
    </source>
</evidence>
<dbReference type="Proteomes" id="UP000634136">
    <property type="component" value="Unassembled WGS sequence"/>
</dbReference>
<sequence>MANDADIEWHYKLKDEQFRFLRFAYSLLLFSEHFE</sequence>
<dbReference type="AlphaFoldDB" id="A0A834WFP4"/>
<gene>
    <name evidence="1" type="ORF">G2W53_027055</name>
</gene>
<dbReference type="EMBL" id="JAAIUW010000008">
    <property type="protein sequence ID" value="KAF7821600.1"/>
    <property type="molecule type" value="Genomic_DNA"/>
</dbReference>
<comment type="caution">
    <text evidence="1">The sequence shown here is derived from an EMBL/GenBank/DDBJ whole genome shotgun (WGS) entry which is preliminary data.</text>
</comment>
<keyword evidence="2" id="KW-1185">Reference proteome</keyword>